<keyword evidence="5" id="KW-1003">Cell membrane</keyword>
<gene>
    <name evidence="6" type="ORF">E3J33_04530</name>
</gene>
<comment type="similarity">
    <text evidence="5">Belongs to the 4-toluene sulfonate uptake permease (TSUP) (TC 2.A.102) family.</text>
</comment>
<protein>
    <recommendedName>
        <fullName evidence="5">Probable membrane transporter protein</fullName>
    </recommendedName>
</protein>
<feature type="transmembrane region" description="Helical" evidence="5">
    <location>
        <begin position="67"/>
        <end position="87"/>
    </location>
</feature>
<reference evidence="6 7" key="1">
    <citation type="submission" date="2019-03" db="EMBL/GenBank/DDBJ databases">
        <title>Metabolic potential of uncultured bacteria and archaea associated with petroleum seepage in deep-sea sediments.</title>
        <authorList>
            <person name="Dong X."/>
            <person name="Hubert C."/>
        </authorList>
    </citation>
    <scope>NUCLEOTIDE SEQUENCE [LARGE SCALE GENOMIC DNA]</scope>
    <source>
        <strain evidence="6">E29_bin28</strain>
    </source>
</reference>
<evidence type="ECO:0000256" key="1">
    <source>
        <dbReference type="ARBA" id="ARBA00004141"/>
    </source>
</evidence>
<evidence type="ECO:0000256" key="2">
    <source>
        <dbReference type="ARBA" id="ARBA00022692"/>
    </source>
</evidence>
<feature type="transmembrane region" description="Helical" evidence="5">
    <location>
        <begin position="230"/>
        <end position="248"/>
    </location>
</feature>
<evidence type="ECO:0000313" key="6">
    <source>
        <dbReference type="EMBL" id="TET91886.1"/>
    </source>
</evidence>
<dbReference type="GO" id="GO:0005886">
    <property type="term" value="C:plasma membrane"/>
    <property type="evidence" value="ECO:0007669"/>
    <property type="project" value="UniProtKB-SubCell"/>
</dbReference>
<name>A0A523YJY4_UNCAE</name>
<dbReference type="EMBL" id="SOIJ01000258">
    <property type="protein sequence ID" value="TET91886.1"/>
    <property type="molecule type" value="Genomic_DNA"/>
</dbReference>
<keyword evidence="3 5" id="KW-1133">Transmembrane helix</keyword>
<evidence type="ECO:0000256" key="5">
    <source>
        <dbReference type="RuleBase" id="RU363041"/>
    </source>
</evidence>
<feature type="transmembrane region" description="Helical" evidence="5">
    <location>
        <begin position="198"/>
        <end position="218"/>
    </location>
</feature>
<comment type="subcellular location">
    <subcellularLocation>
        <location evidence="5">Cell membrane</location>
        <topology evidence="5">Multi-pass membrane protein</topology>
    </subcellularLocation>
    <subcellularLocation>
        <location evidence="1">Membrane</location>
        <topology evidence="1">Multi-pass membrane protein</topology>
    </subcellularLocation>
</comment>
<dbReference type="Pfam" id="PF01925">
    <property type="entry name" value="TauE"/>
    <property type="match status" value="1"/>
</dbReference>
<dbReference type="InterPro" id="IPR002781">
    <property type="entry name" value="TM_pro_TauE-like"/>
</dbReference>
<dbReference type="PANTHER" id="PTHR43701:SF12">
    <property type="entry name" value="MEMBRANE TRANSPORTER PROTEIN YTNM-RELATED"/>
    <property type="match status" value="1"/>
</dbReference>
<feature type="non-terminal residue" evidence="6">
    <location>
        <position position="1"/>
    </location>
</feature>
<accession>A0A523YJY4</accession>
<feature type="transmembrane region" description="Helical" evidence="5">
    <location>
        <begin position="129"/>
        <end position="155"/>
    </location>
</feature>
<dbReference type="AlphaFoldDB" id="A0A523YJY4"/>
<feature type="transmembrane region" description="Helical" evidence="5">
    <location>
        <begin position="161"/>
        <end position="186"/>
    </location>
</feature>
<evidence type="ECO:0000256" key="4">
    <source>
        <dbReference type="ARBA" id="ARBA00023136"/>
    </source>
</evidence>
<proteinExistence type="inferred from homology"/>
<feature type="transmembrane region" description="Helical" evidence="5">
    <location>
        <begin position="28"/>
        <end position="47"/>
    </location>
</feature>
<dbReference type="Proteomes" id="UP000316925">
    <property type="component" value="Unassembled WGS sequence"/>
</dbReference>
<comment type="caution">
    <text evidence="6">The sequence shown here is derived from an EMBL/GenBank/DDBJ whole genome shotgun (WGS) entry which is preliminary data.</text>
</comment>
<dbReference type="InterPro" id="IPR051598">
    <property type="entry name" value="TSUP/Inactive_protease-like"/>
</dbReference>
<dbReference type="PANTHER" id="PTHR43701">
    <property type="entry name" value="MEMBRANE TRANSPORTER PROTEIN MJ0441-RELATED"/>
    <property type="match status" value="1"/>
</dbReference>
<evidence type="ECO:0000313" key="7">
    <source>
        <dbReference type="Proteomes" id="UP000316925"/>
    </source>
</evidence>
<keyword evidence="2 5" id="KW-0812">Transmembrane</keyword>
<organism evidence="6 7">
    <name type="scientific">Aerophobetes bacterium</name>
    <dbReference type="NCBI Taxonomy" id="2030807"/>
    <lineage>
        <taxon>Bacteria</taxon>
        <taxon>Candidatus Aerophobota</taxon>
    </lineage>
</organism>
<evidence type="ECO:0000256" key="3">
    <source>
        <dbReference type="ARBA" id="ARBA00022989"/>
    </source>
</evidence>
<keyword evidence="4 5" id="KW-0472">Membrane</keyword>
<sequence length="257" mass="27899">GSGLAQMVGTSAAASLKHRSYGHIDYKLALFILVGSLGGAELGARVLVRLRELGSITLHNHLVGKMYLWMTFIYLALLLLVGVSMFLESRKAKKRPPRGGIVATRISKKIQKMDAPPLISLPTSRIDSISIWIIIAIGFLMGILSGLLGVGGGFIITPAFIYLFGVPTSVAVGTGLFQIIFTSGYGSLTHFLKGNVDFTLVAGILAGSLIGSQFGAMLNKRLRGAYVRYYFSWVVFMAVGVIVLKFLYNLGYFDWVR</sequence>